<proteinExistence type="predicted"/>
<dbReference type="AlphaFoldDB" id="A0A914PDR2"/>
<sequence>MKAMTYFLLIFITIFCLSNAYPNRIRTIRQTKVIATCHNFLGIVKCRDGSSILPTAKIQLWENDFPWDDLLHTEYLIPSKDLQMAKFAWNGCYNDGTFLGVPFANIEIYYKFTDVCFPGDTYIAKEVEIKRHRKMNVYVLNDGKADLEYFE</sequence>
<protein>
    <submittedName>
        <fullName evidence="3">Uncharacterized protein</fullName>
    </submittedName>
</protein>
<feature type="chain" id="PRO_5037183774" evidence="1">
    <location>
        <begin position="21"/>
        <end position="151"/>
    </location>
</feature>
<dbReference type="WBParaSite" id="PDA_v2.g12898.t1">
    <property type="protein sequence ID" value="PDA_v2.g12898.t1"/>
    <property type="gene ID" value="PDA_v2.g12898"/>
</dbReference>
<keyword evidence="2" id="KW-1185">Reference proteome</keyword>
<feature type="signal peptide" evidence="1">
    <location>
        <begin position="1"/>
        <end position="20"/>
    </location>
</feature>
<keyword evidence="1" id="KW-0732">Signal</keyword>
<evidence type="ECO:0000313" key="2">
    <source>
        <dbReference type="Proteomes" id="UP000887578"/>
    </source>
</evidence>
<evidence type="ECO:0000256" key="1">
    <source>
        <dbReference type="SAM" id="SignalP"/>
    </source>
</evidence>
<reference evidence="3" key="1">
    <citation type="submission" date="2022-11" db="UniProtKB">
        <authorList>
            <consortium name="WormBaseParasite"/>
        </authorList>
    </citation>
    <scope>IDENTIFICATION</scope>
</reference>
<accession>A0A914PDR2</accession>
<evidence type="ECO:0000313" key="3">
    <source>
        <dbReference type="WBParaSite" id="PDA_v2.g12898.t1"/>
    </source>
</evidence>
<dbReference type="Proteomes" id="UP000887578">
    <property type="component" value="Unplaced"/>
</dbReference>
<name>A0A914PDR2_9BILA</name>
<organism evidence="2 3">
    <name type="scientific">Panagrolaimus davidi</name>
    <dbReference type="NCBI Taxonomy" id="227884"/>
    <lineage>
        <taxon>Eukaryota</taxon>
        <taxon>Metazoa</taxon>
        <taxon>Ecdysozoa</taxon>
        <taxon>Nematoda</taxon>
        <taxon>Chromadorea</taxon>
        <taxon>Rhabditida</taxon>
        <taxon>Tylenchina</taxon>
        <taxon>Panagrolaimomorpha</taxon>
        <taxon>Panagrolaimoidea</taxon>
        <taxon>Panagrolaimidae</taxon>
        <taxon>Panagrolaimus</taxon>
    </lineage>
</organism>